<feature type="domain" description="Alpha/beta hydrolase fold-3" evidence="4">
    <location>
        <begin position="137"/>
        <end position="348"/>
    </location>
</feature>
<dbReference type="Pfam" id="PF07859">
    <property type="entry name" value="Abhydrolase_3"/>
    <property type="match status" value="1"/>
</dbReference>
<evidence type="ECO:0000259" key="4">
    <source>
        <dbReference type="Pfam" id="PF07859"/>
    </source>
</evidence>
<dbReference type="KEGG" id="tasa:A1Q1_05604"/>
<dbReference type="OrthoDB" id="2152029at2759"/>
<organism evidence="5 6">
    <name type="scientific">Trichosporon asahii var. asahii (strain ATCC 90039 / CBS 2479 / JCM 2466 / KCTC 7840 / NBRC 103889/ NCYC 2677 / UAMH 7654)</name>
    <name type="common">Yeast</name>
    <dbReference type="NCBI Taxonomy" id="1186058"/>
    <lineage>
        <taxon>Eukaryota</taxon>
        <taxon>Fungi</taxon>
        <taxon>Dikarya</taxon>
        <taxon>Basidiomycota</taxon>
        <taxon>Agaricomycotina</taxon>
        <taxon>Tremellomycetes</taxon>
        <taxon>Trichosporonales</taxon>
        <taxon>Trichosporonaceae</taxon>
        <taxon>Trichosporon</taxon>
    </lineage>
</organism>
<dbReference type="PANTHER" id="PTHR48081">
    <property type="entry name" value="AB HYDROLASE SUPERFAMILY PROTEIN C4A8.06C"/>
    <property type="match status" value="1"/>
</dbReference>
<evidence type="ECO:0000256" key="1">
    <source>
        <dbReference type="ARBA" id="ARBA00022801"/>
    </source>
</evidence>
<dbReference type="Gene3D" id="3.40.50.1820">
    <property type="entry name" value="alpha/beta hydrolase"/>
    <property type="match status" value="1"/>
</dbReference>
<evidence type="ECO:0000256" key="2">
    <source>
        <dbReference type="SAM" id="MobiDB-lite"/>
    </source>
</evidence>
<dbReference type="GeneID" id="25989116"/>
<keyword evidence="1" id="KW-0378">Hydrolase</keyword>
<name>J6ET47_TRIAS</name>
<dbReference type="AlphaFoldDB" id="J6ET47"/>
<dbReference type="PANTHER" id="PTHR48081:SF31">
    <property type="entry name" value="STERYL ACETYL HYDROLASE MUG81-RELATED"/>
    <property type="match status" value="1"/>
</dbReference>
<accession>J6ET47</accession>
<dbReference type="RefSeq" id="XP_014176288.1">
    <property type="nucleotide sequence ID" value="XM_014320813.1"/>
</dbReference>
<dbReference type="VEuPathDB" id="FungiDB:A1Q1_05604"/>
<sequence length="393" mass="43345">MSTALDWPKLRRSSPDPTAPRTPPAPLLALYKLLAALGVLGSLPFVIPYTILTHFLRGPRLRWQTLRDHLITNIVRVALIQHTLFLPGVDWFEWRAVRSKSSDAPGVTVTKVTLPPAKLPRTGFAALAKAAPGEKAMLYFVGGGYAFGHPLERTYVFKVAHDINIRVLAVNYRKTLTPETAFPAPLLDAVAGWEYLTNALGFEPKNITVMGESAGANLSLLLQRYLYDSGVEGPGQLALSGPWVDMSPTNITRASMVNNWGVDYITWLAKLSAHAARQHYTDEAATTPYFAPANATGAQWSNLVKPGVKVYIHGGEKEILVDEIRTLYKNMSEAGVDVVYVEEPHGFHITPTMSDIFQGSTGYKVFSKDIYPLIHREVDPTNWPPSQGDKKNV</sequence>
<evidence type="ECO:0000256" key="3">
    <source>
        <dbReference type="SAM" id="Phobius"/>
    </source>
</evidence>
<keyword evidence="3" id="KW-0812">Transmembrane</keyword>
<feature type="transmembrane region" description="Helical" evidence="3">
    <location>
        <begin position="29"/>
        <end position="52"/>
    </location>
</feature>
<dbReference type="SUPFAM" id="SSF53474">
    <property type="entry name" value="alpha/beta-Hydrolases"/>
    <property type="match status" value="1"/>
</dbReference>
<dbReference type="InterPro" id="IPR013094">
    <property type="entry name" value="AB_hydrolase_3"/>
</dbReference>
<evidence type="ECO:0000313" key="5">
    <source>
        <dbReference type="EMBL" id="EJT45932.1"/>
    </source>
</evidence>
<comment type="caution">
    <text evidence="5">The sequence shown here is derived from an EMBL/GenBank/DDBJ whole genome shotgun (WGS) entry which is preliminary data.</text>
</comment>
<protein>
    <recommendedName>
        <fullName evidence="4">Alpha/beta hydrolase fold-3 domain-containing protein</fullName>
    </recommendedName>
</protein>
<feature type="region of interest" description="Disordered" evidence="2">
    <location>
        <begin position="1"/>
        <end position="22"/>
    </location>
</feature>
<dbReference type="GO" id="GO:0016787">
    <property type="term" value="F:hydrolase activity"/>
    <property type="evidence" value="ECO:0007669"/>
    <property type="project" value="UniProtKB-KW"/>
</dbReference>
<keyword evidence="3" id="KW-1133">Transmembrane helix</keyword>
<keyword evidence="3" id="KW-0472">Membrane</keyword>
<dbReference type="InterPro" id="IPR050300">
    <property type="entry name" value="GDXG_lipolytic_enzyme"/>
</dbReference>
<dbReference type="EMBL" id="ALBS01000317">
    <property type="protein sequence ID" value="EJT45932.1"/>
    <property type="molecule type" value="Genomic_DNA"/>
</dbReference>
<dbReference type="InterPro" id="IPR029058">
    <property type="entry name" value="AB_hydrolase_fold"/>
</dbReference>
<gene>
    <name evidence="5" type="ORF">A1Q1_05604</name>
</gene>
<dbReference type="Proteomes" id="UP000002748">
    <property type="component" value="Unassembled WGS sequence"/>
</dbReference>
<proteinExistence type="predicted"/>
<evidence type="ECO:0000313" key="6">
    <source>
        <dbReference type="Proteomes" id="UP000002748"/>
    </source>
</evidence>
<reference evidence="5 6" key="1">
    <citation type="journal article" date="2012" name="Eukaryot. Cell">
        <title>Draft genome sequence of CBS 2479, the standard type strain of Trichosporon asahii.</title>
        <authorList>
            <person name="Yang R.Y."/>
            <person name="Li H.T."/>
            <person name="Zhu H."/>
            <person name="Zhou G.P."/>
            <person name="Wang M."/>
            <person name="Wang L."/>
        </authorList>
    </citation>
    <scope>NUCLEOTIDE SEQUENCE [LARGE SCALE GENOMIC DNA]</scope>
    <source>
        <strain evidence="6">ATCC 90039 / CBS 2479 / JCM 2466 / KCTC 7840 / NCYC 2677 / UAMH 7654</strain>
    </source>
</reference>
<dbReference type="HOGENOM" id="CLU_056801_0_0_1"/>